<dbReference type="InterPro" id="IPR036873">
    <property type="entry name" value="Rhodanese-like_dom_sf"/>
</dbReference>
<dbReference type="AlphaFoldDB" id="A0A6C0LH72"/>
<dbReference type="InterPro" id="IPR001763">
    <property type="entry name" value="Rhodanese-like_dom"/>
</dbReference>
<dbReference type="PROSITE" id="PS50206">
    <property type="entry name" value="RHODANESE_3"/>
    <property type="match status" value="1"/>
</dbReference>
<proteinExistence type="predicted"/>
<reference evidence="2" key="1">
    <citation type="journal article" date="2020" name="Nature">
        <title>Giant virus diversity and host interactions through global metagenomics.</title>
        <authorList>
            <person name="Schulz F."/>
            <person name="Roux S."/>
            <person name="Paez-Espino D."/>
            <person name="Jungbluth S."/>
            <person name="Walsh D.A."/>
            <person name="Denef V.J."/>
            <person name="McMahon K.D."/>
            <person name="Konstantinidis K.T."/>
            <person name="Eloe-Fadrosh E.A."/>
            <person name="Kyrpides N.C."/>
            <person name="Woyke T."/>
        </authorList>
    </citation>
    <scope>NUCLEOTIDE SEQUENCE</scope>
    <source>
        <strain evidence="2">GVMAG-M-3300027810-10</strain>
    </source>
</reference>
<dbReference type="SUPFAM" id="SSF52821">
    <property type="entry name" value="Rhodanese/Cell cycle control phosphatase"/>
    <property type="match status" value="1"/>
</dbReference>
<protein>
    <recommendedName>
        <fullName evidence="1">Rhodanese domain-containing protein</fullName>
    </recommendedName>
</protein>
<organism evidence="2">
    <name type="scientific">viral metagenome</name>
    <dbReference type="NCBI Taxonomy" id="1070528"/>
    <lineage>
        <taxon>unclassified sequences</taxon>
        <taxon>metagenomes</taxon>
        <taxon>organismal metagenomes</taxon>
    </lineage>
</organism>
<dbReference type="EMBL" id="MN740497">
    <property type="protein sequence ID" value="QHU29827.1"/>
    <property type="molecule type" value="Genomic_DNA"/>
</dbReference>
<evidence type="ECO:0000313" key="2">
    <source>
        <dbReference type="EMBL" id="QHU29827.1"/>
    </source>
</evidence>
<evidence type="ECO:0000259" key="1">
    <source>
        <dbReference type="PROSITE" id="PS50206"/>
    </source>
</evidence>
<sequence length="131" mass="15288">MGGIQSINKISFQDMLYCVRNNEVIISVINDTESCLIQGTLSFQHEEKKINTLYTNGEFQKPLIIYGYNACDDNIAIKYKQLVELGFKKVYVYPGGIFEWLLLQDVYTNNNFKTTKIELNMLKYRPKNVFH</sequence>
<accession>A0A6C0LH72</accession>
<feature type="domain" description="Rhodanese" evidence="1">
    <location>
        <begin position="79"/>
        <end position="109"/>
    </location>
</feature>
<name>A0A6C0LH72_9ZZZZ</name>